<evidence type="ECO:0000259" key="2">
    <source>
        <dbReference type="Pfam" id="PF00501"/>
    </source>
</evidence>
<dbReference type="InterPro" id="IPR042099">
    <property type="entry name" value="ANL_N_sf"/>
</dbReference>
<dbReference type="Pfam" id="PF00501">
    <property type="entry name" value="AMP-binding"/>
    <property type="match status" value="1"/>
</dbReference>
<reference evidence="3 4" key="1">
    <citation type="journal article" date="2020" name="ISME J.">
        <title>Uncovering the hidden diversity of litter-decomposition mechanisms in mushroom-forming fungi.</title>
        <authorList>
            <person name="Floudas D."/>
            <person name="Bentzer J."/>
            <person name="Ahren D."/>
            <person name="Johansson T."/>
            <person name="Persson P."/>
            <person name="Tunlid A."/>
        </authorList>
    </citation>
    <scope>NUCLEOTIDE SEQUENCE [LARGE SCALE GENOMIC DNA]</scope>
    <source>
        <strain evidence="3 4">CBS 101986</strain>
    </source>
</reference>
<protein>
    <recommendedName>
        <fullName evidence="2">AMP-dependent synthetase/ligase domain-containing protein</fullName>
    </recommendedName>
</protein>
<evidence type="ECO:0000256" key="1">
    <source>
        <dbReference type="ARBA" id="ARBA00006432"/>
    </source>
</evidence>
<comment type="similarity">
    <text evidence="1">Belongs to the ATP-dependent AMP-binding enzyme family.</text>
</comment>
<proteinExistence type="inferred from homology"/>
<dbReference type="PANTHER" id="PTHR43201">
    <property type="entry name" value="ACYL-COA SYNTHETASE"/>
    <property type="match status" value="1"/>
</dbReference>
<comment type="caution">
    <text evidence="3">The sequence shown here is derived from an EMBL/GenBank/DDBJ whole genome shotgun (WGS) entry which is preliminary data.</text>
</comment>
<feature type="domain" description="AMP-dependent synthetase/ligase" evidence="2">
    <location>
        <begin position="19"/>
        <end position="345"/>
    </location>
</feature>
<sequence>MAFTLPPIDLPLEYALDFHLEKNPDHVAITYPSGDSKDLKSYSYRDLVPAIHRAGQAVLESFTESTRATSPVVVIIIKTDSITYLTVIAGLLRAGLTPFPISSRFPASVITHLVNESRPGAILVDDSTRDFVKSALSEHKLQPSLCPLPSFSSLFPGHNEYTPLPKHDRKPEDICTLMHSSSSTAVFPKLIPWSSIALTHHGEIQDVPLQDLPGRVLGCFGMEMFHSYGMCVFFTMVRRGLVLAMMDPLEPASILPVEMDEVFRCFQISKPEMLLANPRAIEIWAEDPEIVAEFRDSGVTIYYGGRFLNKNVGDRLVRSGVKICTVYGGTESGPMLILPHFQGEDWEYFAVHPRPDVNFVSRGDDDLFELFVAPEEEPNYVACANAIWKGRPAYNPGDLFLAHPYKPHTYKMFGRLNDQIMLATGQAINPITIEEELSKHPLIKTAVMFGHTRFRVGLVVEAPDSLYERNEQGSYLEDIW</sequence>
<dbReference type="InterPro" id="IPR000873">
    <property type="entry name" value="AMP-dep_synth/lig_dom"/>
</dbReference>
<dbReference type="Gene3D" id="3.40.50.12780">
    <property type="entry name" value="N-terminal domain of ligase-like"/>
    <property type="match status" value="1"/>
</dbReference>
<dbReference type="GO" id="GO:0006631">
    <property type="term" value="P:fatty acid metabolic process"/>
    <property type="evidence" value="ECO:0007669"/>
    <property type="project" value="TreeGrafter"/>
</dbReference>
<dbReference type="GO" id="GO:0031956">
    <property type="term" value="F:medium-chain fatty acid-CoA ligase activity"/>
    <property type="evidence" value="ECO:0007669"/>
    <property type="project" value="TreeGrafter"/>
</dbReference>
<gene>
    <name evidence="3" type="ORF">D9619_008590</name>
</gene>
<dbReference type="OrthoDB" id="429813at2759"/>
<name>A0A8H5BBW0_9AGAR</name>
<dbReference type="AlphaFoldDB" id="A0A8H5BBW0"/>
<dbReference type="PANTHER" id="PTHR43201:SF8">
    <property type="entry name" value="ACYL-COA SYNTHETASE FAMILY MEMBER 3"/>
    <property type="match status" value="1"/>
</dbReference>
<keyword evidence="4" id="KW-1185">Reference proteome</keyword>
<accession>A0A8H5BBW0</accession>
<dbReference type="Pfam" id="PF23562">
    <property type="entry name" value="AMP-binding_C_3"/>
    <property type="match status" value="1"/>
</dbReference>
<dbReference type="SUPFAM" id="SSF56801">
    <property type="entry name" value="Acetyl-CoA synthetase-like"/>
    <property type="match status" value="1"/>
</dbReference>
<organism evidence="3 4">
    <name type="scientific">Psilocybe cf. subviscida</name>
    <dbReference type="NCBI Taxonomy" id="2480587"/>
    <lineage>
        <taxon>Eukaryota</taxon>
        <taxon>Fungi</taxon>
        <taxon>Dikarya</taxon>
        <taxon>Basidiomycota</taxon>
        <taxon>Agaricomycotina</taxon>
        <taxon>Agaricomycetes</taxon>
        <taxon>Agaricomycetidae</taxon>
        <taxon>Agaricales</taxon>
        <taxon>Agaricineae</taxon>
        <taxon>Strophariaceae</taxon>
        <taxon>Psilocybe</taxon>
    </lineage>
</organism>
<evidence type="ECO:0000313" key="3">
    <source>
        <dbReference type="EMBL" id="KAF5319568.1"/>
    </source>
</evidence>
<dbReference type="Proteomes" id="UP000567179">
    <property type="component" value="Unassembled WGS sequence"/>
</dbReference>
<dbReference type="EMBL" id="JAACJJ010000029">
    <property type="protein sequence ID" value="KAF5319568.1"/>
    <property type="molecule type" value="Genomic_DNA"/>
</dbReference>
<evidence type="ECO:0000313" key="4">
    <source>
        <dbReference type="Proteomes" id="UP000567179"/>
    </source>
</evidence>